<dbReference type="AlphaFoldDB" id="A0A8U0HYC7"/>
<dbReference type="EMBL" id="CP096659">
    <property type="protein sequence ID" value="UPV75927.1"/>
    <property type="molecule type" value="Genomic_DNA"/>
</dbReference>
<keyword evidence="1" id="KW-0472">Membrane</keyword>
<name>A0A8U0HYC7_9EURY</name>
<evidence type="ECO:0000313" key="3">
    <source>
        <dbReference type="Proteomes" id="UP000830729"/>
    </source>
</evidence>
<evidence type="ECO:0000313" key="2">
    <source>
        <dbReference type="EMBL" id="UPV75927.1"/>
    </source>
</evidence>
<feature type="transmembrane region" description="Helical" evidence="1">
    <location>
        <begin position="44"/>
        <end position="63"/>
    </location>
</feature>
<dbReference type="Proteomes" id="UP000830729">
    <property type="component" value="Chromosome"/>
</dbReference>
<organism evidence="2 3">
    <name type="scientific">Halorussus limi</name>
    <dbReference type="NCBI Taxonomy" id="2938695"/>
    <lineage>
        <taxon>Archaea</taxon>
        <taxon>Methanobacteriati</taxon>
        <taxon>Methanobacteriota</taxon>
        <taxon>Stenosarchaea group</taxon>
        <taxon>Halobacteria</taxon>
        <taxon>Halobacteriales</taxon>
        <taxon>Haladaptataceae</taxon>
        <taxon>Halorussus</taxon>
    </lineage>
</organism>
<keyword evidence="3" id="KW-1185">Reference proteome</keyword>
<keyword evidence="1" id="KW-0812">Transmembrane</keyword>
<dbReference type="GeneID" id="72185067"/>
<reference evidence="2 3" key="1">
    <citation type="submission" date="2022-04" db="EMBL/GenBank/DDBJ databases">
        <title>Diverse halophilic archaea isolated from saline environments.</title>
        <authorList>
            <person name="Cui H.-L."/>
        </authorList>
    </citation>
    <scope>NUCLEOTIDE SEQUENCE [LARGE SCALE GENOMIC DNA]</scope>
    <source>
        <strain evidence="2 3">XZYJT49</strain>
    </source>
</reference>
<evidence type="ECO:0000256" key="1">
    <source>
        <dbReference type="SAM" id="Phobius"/>
    </source>
</evidence>
<feature type="transmembrane region" description="Helical" evidence="1">
    <location>
        <begin position="12"/>
        <end position="32"/>
    </location>
</feature>
<dbReference type="KEGG" id="halx:M0R89_07670"/>
<proteinExistence type="predicted"/>
<sequence>MSDLSELGVSVPVAGIAAAALGVAGLELGGLTTRLLGGAVPVHVALAGGALAALAGGAVGFWFGSVRPDAPDD</sequence>
<protein>
    <submittedName>
        <fullName evidence="2">Uncharacterized protein</fullName>
    </submittedName>
</protein>
<keyword evidence="1" id="KW-1133">Transmembrane helix</keyword>
<accession>A0A8U0HYC7</accession>
<dbReference type="RefSeq" id="WP_248651964.1">
    <property type="nucleotide sequence ID" value="NZ_CP096659.1"/>
</dbReference>
<gene>
    <name evidence="2" type="ORF">M0R89_07670</name>
</gene>